<organism evidence="1 2">
    <name type="scientific">Leisingera caerulea</name>
    <name type="common">Phaeobacter caeruleus</name>
    <dbReference type="NCBI Taxonomy" id="506591"/>
    <lineage>
        <taxon>Bacteria</taxon>
        <taxon>Pseudomonadati</taxon>
        <taxon>Pseudomonadota</taxon>
        <taxon>Alphaproteobacteria</taxon>
        <taxon>Rhodobacterales</taxon>
        <taxon>Roseobacteraceae</taxon>
        <taxon>Leisingera</taxon>
    </lineage>
</organism>
<proteinExistence type="predicted"/>
<evidence type="ECO:0000313" key="1">
    <source>
        <dbReference type="EMBL" id="UWQ52745.1"/>
    </source>
</evidence>
<name>A0A9Q9LVP3_LEICA</name>
<dbReference type="KEGG" id="lcae:K3721_12025"/>
<evidence type="ECO:0000313" key="2">
    <source>
        <dbReference type="Proteomes" id="UP001058713"/>
    </source>
</evidence>
<gene>
    <name evidence="1" type="ORF">K3721_12025</name>
</gene>
<dbReference type="AlphaFoldDB" id="A0A9Q9LVP3"/>
<dbReference type="Proteomes" id="UP001058713">
    <property type="component" value="Chromosome"/>
</dbReference>
<accession>A0A9Q9LVP3</accession>
<evidence type="ECO:0008006" key="3">
    <source>
        <dbReference type="Google" id="ProtNLM"/>
    </source>
</evidence>
<dbReference type="RefSeq" id="WP_259970517.1">
    <property type="nucleotide sequence ID" value="NZ_CP081070.1"/>
</dbReference>
<reference evidence="1" key="1">
    <citation type="submission" date="2021-08" db="EMBL/GenBank/DDBJ databases">
        <authorList>
            <person name="Nwanade C."/>
            <person name="Wang M."/>
            <person name="Masoudi A."/>
            <person name="Yu Z."/>
            <person name="Liu J."/>
        </authorList>
    </citation>
    <scope>NUCLEOTIDE SEQUENCE</scope>
    <source>
        <strain evidence="1">S122</strain>
    </source>
</reference>
<dbReference type="EMBL" id="CP081070">
    <property type="protein sequence ID" value="UWQ52745.1"/>
    <property type="molecule type" value="Genomic_DNA"/>
</dbReference>
<sequence>MIESIETTFTRGDVPSAPNASYVALEAGTLETDARDMIAAAWQQAEAYTGRSYYPVTAGQVVLKILGPELYTWPRHPFPAALTVEVWSQSDWVPHSEIYIPALGLIELEGPLLYRLTQVGTIDPGTPPQHVQQAVFNLACYQLIHSPARREFKSQNAGDSGFTRESLMGVMYGSGAGALLASEVRKP</sequence>
<protein>
    <recommendedName>
        <fullName evidence="3">Phage protein</fullName>
    </recommendedName>
</protein>